<evidence type="ECO:0000313" key="9">
    <source>
        <dbReference type="Proteomes" id="UP000245462"/>
    </source>
</evidence>
<comment type="caution">
    <text evidence="8">The sequence shown here is derived from an EMBL/GenBank/DDBJ whole genome shotgun (WGS) entry which is preliminary data.</text>
</comment>
<dbReference type="GO" id="GO:0022857">
    <property type="term" value="F:transmembrane transporter activity"/>
    <property type="evidence" value="ECO:0007669"/>
    <property type="project" value="InterPro"/>
</dbReference>
<keyword evidence="7" id="KW-0653">Protein transport</keyword>
<evidence type="ECO:0000256" key="1">
    <source>
        <dbReference type="ARBA" id="ARBA00004162"/>
    </source>
</evidence>
<evidence type="ECO:0000256" key="4">
    <source>
        <dbReference type="ARBA" id="ARBA00022692"/>
    </source>
</evidence>
<dbReference type="PANTHER" id="PTHR30558:SF3">
    <property type="entry name" value="BIOPOLYMER TRANSPORT PROTEIN EXBD-RELATED"/>
    <property type="match status" value="1"/>
</dbReference>
<proteinExistence type="inferred from homology"/>
<keyword evidence="9" id="KW-1185">Reference proteome</keyword>
<keyword evidence="5" id="KW-1133">Transmembrane helix</keyword>
<keyword evidence="7" id="KW-0813">Transport</keyword>
<evidence type="ECO:0000256" key="5">
    <source>
        <dbReference type="ARBA" id="ARBA00022989"/>
    </source>
</evidence>
<dbReference type="InterPro" id="IPR003400">
    <property type="entry name" value="ExbD"/>
</dbReference>
<dbReference type="GO" id="GO:0015031">
    <property type="term" value="P:protein transport"/>
    <property type="evidence" value="ECO:0007669"/>
    <property type="project" value="UniProtKB-KW"/>
</dbReference>
<dbReference type="EMBL" id="QEKY01000003">
    <property type="protein sequence ID" value="PVZ13406.1"/>
    <property type="molecule type" value="Genomic_DNA"/>
</dbReference>
<evidence type="ECO:0000256" key="7">
    <source>
        <dbReference type="RuleBase" id="RU003879"/>
    </source>
</evidence>
<dbReference type="Proteomes" id="UP000245462">
    <property type="component" value="Unassembled WGS sequence"/>
</dbReference>
<evidence type="ECO:0000256" key="6">
    <source>
        <dbReference type="ARBA" id="ARBA00023136"/>
    </source>
</evidence>
<protein>
    <submittedName>
        <fullName evidence="8">Biopolymer transport protein ExbD/TolR</fullName>
    </submittedName>
</protein>
<dbReference type="OrthoDB" id="9801500at2"/>
<dbReference type="AlphaFoldDB" id="A0A2U1FMN8"/>
<reference evidence="8 9" key="1">
    <citation type="submission" date="2018-04" db="EMBL/GenBank/DDBJ databases">
        <title>Genomic Encyclopedia of Type Strains, Phase IV (KMG-IV): sequencing the most valuable type-strain genomes for metagenomic binning, comparative biology and taxonomic classification.</title>
        <authorList>
            <person name="Goeker M."/>
        </authorList>
    </citation>
    <scope>NUCLEOTIDE SEQUENCE [LARGE SCALE GENOMIC DNA]</scope>
    <source>
        <strain evidence="8 9">DSM 28520</strain>
    </source>
</reference>
<dbReference type="RefSeq" id="WP_116678713.1">
    <property type="nucleotide sequence ID" value="NZ_JBGXZY010000073.1"/>
</dbReference>
<sequence>MARKKRKTPGINGSSSADIAFMLLIFFLITTSMDTDMGLTRRLPPLSPNKEKQPDIEINDRNIMRILVNKNDEIVLLKKGLTGSQDQVINIKLSDLKKRTKEFITNPANRPDLPEKEVREVAGLGQMELVTSSYAISIKNQIETSYQMYISVQNELIAAYNEVWDEFALKHFRKSYKELAPTQQKAVLEAYPLHISEMPLSNLK</sequence>
<keyword evidence="4 7" id="KW-0812">Transmembrane</keyword>
<dbReference type="GeneID" id="94550164"/>
<keyword evidence="6" id="KW-0472">Membrane</keyword>
<dbReference type="PANTHER" id="PTHR30558">
    <property type="entry name" value="EXBD MEMBRANE COMPONENT OF PMF-DRIVEN MACROMOLECULE IMPORT SYSTEM"/>
    <property type="match status" value="1"/>
</dbReference>
<name>A0A2U1FMN8_9PORP</name>
<evidence type="ECO:0000256" key="2">
    <source>
        <dbReference type="ARBA" id="ARBA00005811"/>
    </source>
</evidence>
<evidence type="ECO:0000256" key="3">
    <source>
        <dbReference type="ARBA" id="ARBA00022475"/>
    </source>
</evidence>
<dbReference type="Pfam" id="PF02472">
    <property type="entry name" value="ExbD"/>
    <property type="match status" value="1"/>
</dbReference>
<keyword evidence="3" id="KW-1003">Cell membrane</keyword>
<organism evidence="8 9">
    <name type="scientific">Porphyromonas loveana</name>
    <dbReference type="NCBI Taxonomy" id="1884669"/>
    <lineage>
        <taxon>Bacteria</taxon>
        <taxon>Pseudomonadati</taxon>
        <taxon>Bacteroidota</taxon>
        <taxon>Bacteroidia</taxon>
        <taxon>Bacteroidales</taxon>
        <taxon>Porphyromonadaceae</taxon>
        <taxon>Porphyromonas</taxon>
    </lineage>
</organism>
<comment type="subcellular location">
    <subcellularLocation>
        <location evidence="1">Cell membrane</location>
        <topology evidence="1">Single-pass membrane protein</topology>
    </subcellularLocation>
    <subcellularLocation>
        <location evidence="7">Cell membrane</location>
        <topology evidence="7">Single-pass type II membrane protein</topology>
    </subcellularLocation>
</comment>
<gene>
    <name evidence="8" type="ORF">C7382_103102</name>
</gene>
<comment type="similarity">
    <text evidence="2 7">Belongs to the ExbD/TolR family.</text>
</comment>
<dbReference type="GO" id="GO:0005886">
    <property type="term" value="C:plasma membrane"/>
    <property type="evidence" value="ECO:0007669"/>
    <property type="project" value="UniProtKB-SubCell"/>
</dbReference>
<evidence type="ECO:0000313" key="8">
    <source>
        <dbReference type="EMBL" id="PVZ13406.1"/>
    </source>
</evidence>
<accession>A0A2U1FMN8</accession>